<organism evidence="10 11">
    <name type="scientific">Planomicrobium soli</name>
    <dbReference type="NCBI Taxonomy" id="1176648"/>
    <lineage>
        <taxon>Bacteria</taxon>
        <taxon>Bacillati</taxon>
        <taxon>Bacillota</taxon>
        <taxon>Bacilli</taxon>
        <taxon>Bacillales</taxon>
        <taxon>Caryophanaceae</taxon>
        <taxon>Planomicrobium</taxon>
    </lineage>
</organism>
<evidence type="ECO:0000256" key="7">
    <source>
        <dbReference type="ARBA" id="ARBA00023306"/>
    </source>
</evidence>
<keyword evidence="6 8" id="KW-0472">Membrane</keyword>
<dbReference type="InterPro" id="IPR026580">
    <property type="entry name" value="DivIB"/>
</dbReference>
<accession>A0A2P8FSX6</accession>
<keyword evidence="2 8" id="KW-1003">Cell membrane</keyword>
<dbReference type="RefSeq" id="WP_106534885.1">
    <property type="nucleotide sequence ID" value="NZ_PYAT01000023.1"/>
</dbReference>
<comment type="similarity">
    <text evidence="8">Belongs to the FtsQ/DivIB family. DivIB subfamily.</text>
</comment>
<feature type="domain" description="POTRA" evidence="9">
    <location>
        <begin position="48"/>
        <end position="116"/>
    </location>
</feature>
<dbReference type="InterPro" id="IPR034746">
    <property type="entry name" value="POTRA"/>
</dbReference>
<dbReference type="InterPro" id="IPR050487">
    <property type="entry name" value="FtsQ_DivIB"/>
</dbReference>
<feature type="transmembrane region" description="Helical" evidence="8">
    <location>
        <begin position="26"/>
        <end position="43"/>
    </location>
</feature>
<evidence type="ECO:0000256" key="4">
    <source>
        <dbReference type="ARBA" id="ARBA00022692"/>
    </source>
</evidence>
<evidence type="ECO:0000256" key="6">
    <source>
        <dbReference type="ARBA" id="ARBA00023136"/>
    </source>
</evidence>
<dbReference type="PROSITE" id="PS51779">
    <property type="entry name" value="POTRA"/>
    <property type="match status" value="1"/>
</dbReference>
<dbReference type="InterPro" id="IPR005548">
    <property type="entry name" value="Cell_div_FtsQ/DivIB_C"/>
</dbReference>
<dbReference type="EMBL" id="PYAT01000023">
    <property type="protein sequence ID" value="PSL24828.1"/>
    <property type="molecule type" value="Genomic_DNA"/>
</dbReference>
<reference evidence="10 11" key="1">
    <citation type="submission" date="2018-03" db="EMBL/GenBank/DDBJ databases">
        <title>Genomic Encyclopedia of Type Strains, Phase III (KMG-III): the genomes of soil and plant-associated and newly described type strains.</title>
        <authorList>
            <person name="Whitman W."/>
        </authorList>
    </citation>
    <scope>NUCLEOTIDE SEQUENCE [LARGE SCALE GENOMIC DNA]</scope>
    <source>
        <strain evidence="10 11">CGMCC 1.12259</strain>
    </source>
</reference>
<gene>
    <name evidence="8" type="primary">divIB</name>
    <name evidence="10" type="ORF">B0H99_12313</name>
</gene>
<evidence type="ECO:0000256" key="1">
    <source>
        <dbReference type="ARBA" id="ARBA00004370"/>
    </source>
</evidence>
<dbReference type="InterPro" id="IPR013685">
    <property type="entry name" value="POTRA_FtsQ_type"/>
</dbReference>
<comment type="subcellular location">
    <subcellularLocation>
        <location evidence="8">Cell membrane</location>
        <topology evidence="8">Single-pass type II membrane protein</topology>
    </subcellularLocation>
    <subcellularLocation>
        <location evidence="1">Membrane</location>
    </subcellularLocation>
    <text evidence="8">Localizes to the division septum.</text>
</comment>
<dbReference type="Pfam" id="PF03799">
    <property type="entry name" value="FtsQ_DivIB_C"/>
    <property type="match status" value="1"/>
</dbReference>
<dbReference type="Proteomes" id="UP000242682">
    <property type="component" value="Unassembled WGS sequence"/>
</dbReference>
<comment type="caution">
    <text evidence="10">The sequence shown here is derived from an EMBL/GenBank/DDBJ whole genome shotgun (WGS) entry which is preliminary data.</text>
</comment>
<keyword evidence="5 8" id="KW-1133">Transmembrane helix</keyword>
<evidence type="ECO:0000313" key="10">
    <source>
        <dbReference type="EMBL" id="PSL24828.1"/>
    </source>
</evidence>
<evidence type="ECO:0000256" key="3">
    <source>
        <dbReference type="ARBA" id="ARBA00022618"/>
    </source>
</evidence>
<dbReference type="GO" id="GO:0032153">
    <property type="term" value="C:cell division site"/>
    <property type="evidence" value="ECO:0007669"/>
    <property type="project" value="UniProtKB-UniRule"/>
</dbReference>
<evidence type="ECO:0000256" key="8">
    <source>
        <dbReference type="HAMAP-Rule" id="MF_00912"/>
    </source>
</evidence>
<keyword evidence="3 8" id="KW-0132">Cell division</keyword>
<proteinExistence type="inferred from homology"/>
<dbReference type="GO" id="GO:0005886">
    <property type="term" value="C:plasma membrane"/>
    <property type="evidence" value="ECO:0007669"/>
    <property type="project" value="UniProtKB-SubCell"/>
</dbReference>
<comment type="function">
    <text evidence="8">Cell division protein that may be involved in stabilizing or promoting the assembly of the division complex.</text>
</comment>
<keyword evidence="4 8" id="KW-0812">Transmembrane</keyword>
<dbReference type="Pfam" id="PF08478">
    <property type="entry name" value="POTRA_1"/>
    <property type="match status" value="1"/>
</dbReference>
<evidence type="ECO:0000256" key="2">
    <source>
        <dbReference type="ARBA" id="ARBA00022475"/>
    </source>
</evidence>
<dbReference type="PANTHER" id="PTHR37820:SF1">
    <property type="entry name" value="CELL DIVISION PROTEIN FTSQ"/>
    <property type="match status" value="1"/>
</dbReference>
<sequence>MDKVIDIEERIPTLRERRKKRTNRKFVALLVIFLVFLAILYYSQSRYSEIQDITVKGAVVYEKESYLKASGLVVGNSMWSFNESAIEERLNDLEWVDEVTVKKKWLTGVEISIVEFGKVGYLERENSYQLVLSNGYAVEKPVPAIDGPIFTNFEDEKVRTQLVAQLADTNSEVFNLISQVILSTEETDTSYVRLYMNDGNEVHTILSTLAEKLNYYPSVIAQLKDSQKGVIDMEVGIFFRSYDDVYGPSKEGVEDEEITPE</sequence>
<evidence type="ECO:0000256" key="5">
    <source>
        <dbReference type="ARBA" id="ARBA00022989"/>
    </source>
</evidence>
<dbReference type="OrthoDB" id="1819027at2"/>
<evidence type="ECO:0000313" key="11">
    <source>
        <dbReference type="Proteomes" id="UP000242682"/>
    </source>
</evidence>
<keyword evidence="7 8" id="KW-0131">Cell cycle</keyword>
<dbReference type="HAMAP" id="MF_00912">
    <property type="entry name" value="DivIB"/>
    <property type="match status" value="1"/>
</dbReference>
<dbReference type="AlphaFoldDB" id="A0A2P8FSX6"/>
<protein>
    <recommendedName>
        <fullName evidence="8">Cell division protein DivIB</fullName>
    </recommendedName>
</protein>
<dbReference type="Gene3D" id="3.40.50.10960">
    <property type="match status" value="1"/>
</dbReference>
<evidence type="ECO:0000259" key="9">
    <source>
        <dbReference type="PROSITE" id="PS51779"/>
    </source>
</evidence>
<dbReference type="Gene3D" id="3.10.20.310">
    <property type="entry name" value="membrane protein fhac"/>
    <property type="match status" value="1"/>
</dbReference>
<keyword evidence="11" id="KW-1185">Reference proteome</keyword>
<dbReference type="PANTHER" id="PTHR37820">
    <property type="entry name" value="CELL DIVISION PROTEIN DIVIB"/>
    <property type="match status" value="1"/>
</dbReference>
<name>A0A2P8FSX6_9BACL</name>
<dbReference type="GO" id="GO:0043093">
    <property type="term" value="P:FtsZ-dependent cytokinesis"/>
    <property type="evidence" value="ECO:0007669"/>
    <property type="project" value="UniProtKB-UniRule"/>
</dbReference>